<dbReference type="PIRSF" id="PIRSF015617">
    <property type="entry name" value="Adensltrnsf_CobA"/>
    <property type="match status" value="1"/>
</dbReference>
<comment type="catalytic activity">
    <reaction evidence="8">
        <text>2 cob(II)yrinate a,c diamide + reduced [electron-transfer flavoprotein] + 2 ATP = 2 adenosylcob(III)yrinate a,c-diamide + 2 triphosphate + oxidized [electron-transfer flavoprotein] + 3 H(+)</text>
        <dbReference type="Rhea" id="RHEA:11528"/>
        <dbReference type="Rhea" id="RHEA-COMP:10685"/>
        <dbReference type="Rhea" id="RHEA-COMP:10686"/>
        <dbReference type="ChEBI" id="CHEBI:15378"/>
        <dbReference type="ChEBI" id="CHEBI:18036"/>
        <dbReference type="ChEBI" id="CHEBI:30616"/>
        <dbReference type="ChEBI" id="CHEBI:57692"/>
        <dbReference type="ChEBI" id="CHEBI:58307"/>
        <dbReference type="ChEBI" id="CHEBI:58503"/>
        <dbReference type="ChEBI" id="CHEBI:58537"/>
        <dbReference type="EC" id="2.5.1.17"/>
    </reaction>
</comment>
<comment type="function">
    <text evidence="4">Required for both de novo synthesis of the corrin ring for the assimilation of exogenous corrinoids. Participates in the adenosylation of a variety of incomplete and complete corrinoids.</text>
</comment>
<protein>
    <recommendedName>
        <fullName evidence="3">corrinoid adenosyltransferase</fullName>
        <ecNumber evidence="3">2.5.1.17</ecNumber>
    </recommendedName>
    <alternativeName>
        <fullName evidence="5">Cob(II)alamin adenosyltransferase</fullName>
    </alternativeName>
    <alternativeName>
        <fullName evidence="7">Cob(II)yrinic acid a,c-diamide adenosyltransferase</fullName>
    </alternativeName>
    <alternativeName>
        <fullName evidence="6">Cobinamide/cobalamin adenosyltransferase</fullName>
    </alternativeName>
</protein>
<dbReference type="SUPFAM" id="SSF52540">
    <property type="entry name" value="P-loop containing nucleoside triphosphate hydrolases"/>
    <property type="match status" value="1"/>
</dbReference>
<reference evidence="10 11" key="1">
    <citation type="journal article" date="2009" name="Appl. Environ. Microbiol.">
        <title>Community genomic and proteomic analyses of chemoautotrophic iron-oxidizing "Leptospirillum rubarum" (Group II) and "Leptospirillum ferrodiazotrophum" (Group III) bacteria in acid mine drainage biofilms.</title>
        <authorList>
            <person name="Goltsman D.S."/>
            <person name="Denef V.J."/>
            <person name="Singer S.W."/>
            <person name="VerBerkmoes N.C."/>
            <person name="Lefsrud M."/>
            <person name="Mueller R.S."/>
            <person name="Dick G.J."/>
            <person name="Sun C.L."/>
            <person name="Wheeler K.E."/>
            <person name="Zemla A."/>
            <person name="Baker B.J."/>
            <person name="Hauser L."/>
            <person name="Land M."/>
            <person name="Shah M.B."/>
            <person name="Thelen M.P."/>
            <person name="Hettich R.L."/>
            <person name="Banfield J.F."/>
        </authorList>
    </citation>
    <scope>NUCLEOTIDE SEQUENCE [LARGE SCALE GENOMIC DNA]</scope>
</reference>
<keyword evidence="11" id="KW-1185">Reference proteome</keyword>
<name>C6HVT7_9BACT</name>
<comment type="catalytic activity">
    <reaction evidence="9">
        <text>2 cob(II)alamin + reduced [electron-transfer flavoprotein] + 2 ATP = 2 adenosylcob(III)alamin + 2 triphosphate + oxidized [electron-transfer flavoprotein] + 3 H(+)</text>
        <dbReference type="Rhea" id="RHEA:28671"/>
        <dbReference type="Rhea" id="RHEA-COMP:10685"/>
        <dbReference type="Rhea" id="RHEA-COMP:10686"/>
        <dbReference type="ChEBI" id="CHEBI:15378"/>
        <dbReference type="ChEBI" id="CHEBI:16304"/>
        <dbReference type="ChEBI" id="CHEBI:18036"/>
        <dbReference type="ChEBI" id="CHEBI:18408"/>
        <dbReference type="ChEBI" id="CHEBI:30616"/>
        <dbReference type="ChEBI" id="CHEBI:57692"/>
        <dbReference type="ChEBI" id="CHEBI:58307"/>
        <dbReference type="EC" id="2.5.1.17"/>
    </reaction>
</comment>
<dbReference type="PANTHER" id="PTHR46638:SF1">
    <property type="entry name" value="CORRINOID ADENOSYLTRANSFERASE"/>
    <property type="match status" value="1"/>
</dbReference>
<evidence type="ECO:0000256" key="3">
    <source>
        <dbReference type="ARBA" id="ARBA00012454"/>
    </source>
</evidence>
<comment type="similarity">
    <text evidence="2">Belongs to the Cob(I)alamin adenosyltransferase family.</text>
</comment>
<dbReference type="AlphaFoldDB" id="C6HVT7"/>
<dbReference type="Pfam" id="PF02572">
    <property type="entry name" value="CobA_CobO_BtuR"/>
    <property type="match status" value="1"/>
</dbReference>
<evidence type="ECO:0000256" key="9">
    <source>
        <dbReference type="ARBA" id="ARBA00048692"/>
    </source>
</evidence>
<gene>
    <name evidence="10" type="ORF">UBAL3_79520032</name>
</gene>
<comment type="pathway">
    <text evidence="1">Cofactor biosynthesis; adenosylcobalamin biosynthesis; adenosylcobalamin from cob(II)yrinate a,c-diamide: step 2/7.</text>
</comment>
<evidence type="ECO:0000313" key="10">
    <source>
        <dbReference type="EMBL" id="EES53311.1"/>
    </source>
</evidence>
<dbReference type="GO" id="GO:0009236">
    <property type="term" value="P:cobalamin biosynthetic process"/>
    <property type="evidence" value="ECO:0007669"/>
    <property type="project" value="InterPro"/>
</dbReference>
<dbReference type="EC" id="2.5.1.17" evidence="3"/>
<evidence type="ECO:0000256" key="7">
    <source>
        <dbReference type="ARBA" id="ARBA00033354"/>
    </source>
</evidence>
<evidence type="ECO:0000256" key="6">
    <source>
        <dbReference type="ARBA" id="ARBA00033334"/>
    </source>
</evidence>
<organism evidence="10 11">
    <name type="scientific">Leptospirillum ferrodiazotrophum</name>
    <dbReference type="NCBI Taxonomy" id="412449"/>
    <lineage>
        <taxon>Bacteria</taxon>
        <taxon>Pseudomonadati</taxon>
        <taxon>Nitrospirota</taxon>
        <taxon>Nitrospiria</taxon>
        <taxon>Nitrospirales</taxon>
        <taxon>Nitrospiraceae</taxon>
        <taxon>Leptospirillum</taxon>
    </lineage>
</organism>
<dbReference type="InterPro" id="IPR027417">
    <property type="entry name" value="P-loop_NTPase"/>
</dbReference>
<proteinExistence type="inferred from homology"/>
<dbReference type="GO" id="GO:0005524">
    <property type="term" value="F:ATP binding"/>
    <property type="evidence" value="ECO:0007669"/>
    <property type="project" value="InterPro"/>
</dbReference>
<dbReference type="EMBL" id="GG693865">
    <property type="protein sequence ID" value="EES53311.1"/>
    <property type="molecule type" value="Genomic_DNA"/>
</dbReference>
<evidence type="ECO:0000256" key="5">
    <source>
        <dbReference type="ARBA" id="ARBA00031529"/>
    </source>
</evidence>
<evidence type="ECO:0000256" key="8">
    <source>
        <dbReference type="ARBA" id="ARBA00048555"/>
    </source>
</evidence>
<evidence type="ECO:0000256" key="1">
    <source>
        <dbReference type="ARBA" id="ARBA00005121"/>
    </source>
</evidence>
<dbReference type="NCBIfam" id="NF004637">
    <property type="entry name" value="PRK05986.1"/>
    <property type="match status" value="1"/>
</dbReference>
<keyword evidence="10" id="KW-0808">Transferase</keyword>
<evidence type="ECO:0000313" key="11">
    <source>
        <dbReference type="Proteomes" id="UP000009374"/>
    </source>
</evidence>
<sequence>MNDSEKEKGLVIVYTGDGKGKTTAALGLLYRASGYRMRSLMIQFMKGRMHSGEREAATRDSNGLVTIVPLGEGFTWETKDAARDRAVAQQAFEYARSEALSGKYDLVVLDEINIALRYNYIDVAQVLALLDERPFHQNIVLTGRNAPEALLERADLVTEMKMIKHPFEKGILARKGVDF</sequence>
<dbReference type="GO" id="GO:0008817">
    <property type="term" value="F:corrinoid adenosyltransferase activity"/>
    <property type="evidence" value="ECO:0007669"/>
    <property type="project" value="UniProtKB-EC"/>
</dbReference>
<dbReference type="PANTHER" id="PTHR46638">
    <property type="entry name" value="CORRINOID ADENOSYLTRANSFERASE"/>
    <property type="match status" value="1"/>
</dbReference>
<accession>C6HVT7</accession>
<dbReference type="Gene3D" id="3.40.50.300">
    <property type="entry name" value="P-loop containing nucleotide triphosphate hydrolases"/>
    <property type="match status" value="1"/>
</dbReference>
<evidence type="ECO:0000256" key="4">
    <source>
        <dbReference type="ARBA" id="ARBA00024929"/>
    </source>
</evidence>
<dbReference type="NCBIfam" id="TIGR00708">
    <property type="entry name" value="cobA"/>
    <property type="match status" value="1"/>
</dbReference>
<dbReference type="InterPro" id="IPR003724">
    <property type="entry name" value="CblAdoTrfase_CobA"/>
</dbReference>
<dbReference type="CDD" id="cd00561">
    <property type="entry name" value="CobA_ACA"/>
    <property type="match status" value="1"/>
</dbReference>
<dbReference type="Proteomes" id="UP000009374">
    <property type="component" value="Unassembled WGS sequence"/>
</dbReference>
<evidence type="ECO:0000256" key="2">
    <source>
        <dbReference type="ARBA" id="ARBA00007487"/>
    </source>
</evidence>